<dbReference type="CDD" id="cd01748">
    <property type="entry name" value="GATase1_IGP_Synthase"/>
    <property type="match status" value="1"/>
</dbReference>
<dbReference type="PANTHER" id="PTHR42701:SF1">
    <property type="entry name" value="IMIDAZOLE GLYCEROL PHOSPHATE SYNTHASE SUBUNIT HISH"/>
    <property type="match status" value="1"/>
</dbReference>
<keyword evidence="4 10" id="KW-0378">Hydrolase</keyword>
<protein>
    <recommendedName>
        <fullName evidence="10">Imidazole glycerol phosphate synthase subunit HisH</fullName>
        <ecNumber evidence="10">4.3.2.10</ecNumber>
    </recommendedName>
    <alternativeName>
        <fullName evidence="10">IGP synthase glutaminase subunit</fullName>
        <ecNumber evidence="10">3.5.1.2</ecNumber>
    </alternativeName>
    <alternativeName>
        <fullName evidence="10">IGP synthase subunit HisH</fullName>
    </alternativeName>
    <alternativeName>
        <fullName evidence="10">ImGP synthase subunit HisH</fullName>
        <shortName evidence="10">IGPS subunit HisH</shortName>
    </alternativeName>
</protein>
<comment type="catalytic activity">
    <reaction evidence="9 10">
        <text>L-glutamine + H2O = L-glutamate + NH4(+)</text>
        <dbReference type="Rhea" id="RHEA:15889"/>
        <dbReference type="ChEBI" id="CHEBI:15377"/>
        <dbReference type="ChEBI" id="CHEBI:28938"/>
        <dbReference type="ChEBI" id="CHEBI:29985"/>
        <dbReference type="ChEBI" id="CHEBI:58359"/>
        <dbReference type="EC" id="3.5.1.2"/>
    </reaction>
</comment>
<evidence type="ECO:0000256" key="10">
    <source>
        <dbReference type="HAMAP-Rule" id="MF_00278"/>
    </source>
</evidence>
<comment type="pathway">
    <text evidence="1 10">Amino-acid biosynthesis; L-histidine biosynthesis; L-histidine from 5-phospho-alpha-D-ribose 1-diphosphate: step 5/9.</text>
</comment>
<dbReference type="Gene3D" id="3.40.50.880">
    <property type="match status" value="1"/>
</dbReference>
<dbReference type="InterPro" id="IPR029062">
    <property type="entry name" value="Class_I_gatase-like"/>
</dbReference>
<dbReference type="UniPathway" id="UPA00031">
    <property type="reaction ID" value="UER00010"/>
</dbReference>
<organism evidence="13 14">
    <name type="scientific">Roseivirga seohaensis subsp. aquiponti</name>
    <dbReference type="NCBI Taxonomy" id="1566026"/>
    <lineage>
        <taxon>Bacteria</taxon>
        <taxon>Pseudomonadati</taxon>
        <taxon>Bacteroidota</taxon>
        <taxon>Cytophagia</taxon>
        <taxon>Cytophagales</taxon>
        <taxon>Roseivirgaceae</taxon>
        <taxon>Roseivirga</taxon>
    </lineage>
</organism>
<dbReference type="InterPro" id="IPR010139">
    <property type="entry name" value="Imidazole-glycPsynth_HisH"/>
</dbReference>
<keyword evidence="3 10" id="KW-0028">Amino-acid biosynthesis</keyword>
<feature type="active site" evidence="10 11">
    <location>
        <position position="188"/>
    </location>
</feature>
<evidence type="ECO:0000256" key="5">
    <source>
        <dbReference type="ARBA" id="ARBA00022962"/>
    </source>
</evidence>
<evidence type="ECO:0000256" key="9">
    <source>
        <dbReference type="ARBA" id="ARBA00049534"/>
    </source>
</evidence>
<dbReference type="PATRIC" id="fig|1566026.4.peg.2385"/>
<dbReference type="GO" id="GO:0005737">
    <property type="term" value="C:cytoplasm"/>
    <property type="evidence" value="ECO:0007669"/>
    <property type="project" value="UniProtKB-SubCell"/>
</dbReference>
<evidence type="ECO:0000256" key="6">
    <source>
        <dbReference type="ARBA" id="ARBA00023102"/>
    </source>
</evidence>
<dbReference type="PANTHER" id="PTHR42701">
    <property type="entry name" value="IMIDAZOLE GLYCEROL PHOSPHATE SYNTHASE SUBUNIT HISH"/>
    <property type="match status" value="1"/>
</dbReference>
<dbReference type="NCBIfam" id="TIGR01855">
    <property type="entry name" value="IMP_synth_hisH"/>
    <property type="match status" value="1"/>
</dbReference>
<dbReference type="AlphaFoldDB" id="A0A0L8AP89"/>
<keyword evidence="14" id="KW-1185">Reference proteome</keyword>
<comment type="catalytic activity">
    <reaction evidence="8 10">
        <text>5-[(5-phospho-1-deoxy-D-ribulos-1-ylimino)methylamino]-1-(5-phospho-beta-D-ribosyl)imidazole-4-carboxamide + L-glutamine = D-erythro-1-(imidazol-4-yl)glycerol 3-phosphate + 5-amino-1-(5-phospho-beta-D-ribosyl)imidazole-4-carboxamide + L-glutamate + H(+)</text>
        <dbReference type="Rhea" id="RHEA:24793"/>
        <dbReference type="ChEBI" id="CHEBI:15378"/>
        <dbReference type="ChEBI" id="CHEBI:29985"/>
        <dbReference type="ChEBI" id="CHEBI:58278"/>
        <dbReference type="ChEBI" id="CHEBI:58359"/>
        <dbReference type="ChEBI" id="CHEBI:58475"/>
        <dbReference type="ChEBI" id="CHEBI:58525"/>
        <dbReference type="EC" id="4.3.2.10"/>
    </reaction>
</comment>
<reference evidence="14" key="1">
    <citation type="submission" date="2014-11" db="EMBL/GenBank/DDBJ databases">
        <title>Genome sequencing of Roseivirga sp. D-25.</title>
        <authorList>
            <person name="Selvaratnam C."/>
            <person name="Thevarajoo S."/>
            <person name="Goh K.M."/>
            <person name="Eee R."/>
            <person name="Chan K.-G."/>
            <person name="Chong C.S."/>
        </authorList>
    </citation>
    <scope>NUCLEOTIDE SEQUENCE [LARGE SCALE GENOMIC DNA]</scope>
    <source>
        <strain evidence="14">D-25</strain>
    </source>
</reference>
<dbReference type="PROSITE" id="PS51273">
    <property type="entry name" value="GATASE_TYPE_1"/>
    <property type="match status" value="1"/>
</dbReference>
<dbReference type="SUPFAM" id="SSF52317">
    <property type="entry name" value="Class I glutamine amidotransferase-like"/>
    <property type="match status" value="1"/>
</dbReference>
<feature type="active site" evidence="10 11">
    <location>
        <position position="186"/>
    </location>
</feature>
<keyword evidence="5 10" id="KW-0315">Glutamine amidotransferase</keyword>
<dbReference type="HAMAP" id="MF_00278">
    <property type="entry name" value="HisH"/>
    <property type="match status" value="1"/>
</dbReference>
<evidence type="ECO:0000256" key="11">
    <source>
        <dbReference type="PIRSR" id="PIRSR000495-1"/>
    </source>
</evidence>
<comment type="caution">
    <text evidence="13">The sequence shown here is derived from an EMBL/GenBank/DDBJ whole genome shotgun (WGS) entry which is preliminary data.</text>
</comment>
<evidence type="ECO:0000256" key="1">
    <source>
        <dbReference type="ARBA" id="ARBA00005091"/>
    </source>
</evidence>
<feature type="active site" description="Nucleophile" evidence="10 11">
    <location>
        <position position="80"/>
    </location>
</feature>
<dbReference type="EC" id="4.3.2.10" evidence="10"/>
<dbReference type="GO" id="GO:0004359">
    <property type="term" value="F:glutaminase activity"/>
    <property type="evidence" value="ECO:0007669"/>
    <property type="project" value="UniProtKB-EC"/>
</dbReference>
<dbReference type="InterPro" id="IPR017926">
    <property type="entry name" value="GATASE"/>
</dbReference>
<comment type="function">
    <text evidence="10">IGPS catalyzes the conversion of PRFAR and glutamine to IGP, AICAR and glutamate. The HisH subunit catalyzes the hydrolysis of glutamine to glutamate and ammonia as part of the synthesis of IGP and AICAR. The resulting ammonia molecule is channeled to the active site of HisF.</text>
</comment>
<keyword evidence="7 10" id="KW-0456">Lyase</keyword>
<dbReference type="EC" id="3.5.1.2" evidence="10"/>
<dbReference type="OrthoDB" id="9807137at2"/>
<dbReference type="Proteomes" id="UP000036908">
    <property type="component" value="Unassembled WGS sequence"/>
</dbReference>
<evidence type="ECO:0000256" key="2">
    <source>
        <dbReference type="ARBA" id="ARBA00011152"/>
    </source>
</evidence>
<dbReference type="PIRSF" id="PIRSF000495">
    <property type="entry name" value="Amidotransf_hisH"/>
    <property type="match status" value="1"/>
</dbReference>
<keyword evidence="10" id="KW-0963">Cytoplasm</keyword>
<evidence type="ECO:0000259" key="12">
    <source>
        <dbReference type="Pfam" id="PF00117"/>
    </source>
</evidence>
<dbReference type="EMBL" id="JSVA01000004">
    <property type="protein sequence ID" value="KOF04002.1"/>
    <property type="molecule type" value="Genomic_DNA"/>
</dbReference>
<dbReference type="GO" id="GO:0000105">
    <property type="term" value="P:L-histidine biosynthetic process"/>
    <property type="evidence" value="ECO:0007669"/>
    <property type="project" value="UniProtKB-UniRule"/>
</dbReference>
<dbReference type="GO" id="GO:0016829">
    <property type="term" value="F:lyase activity"/>
    <property type="evidence" value="ECO:0007669"/>
    <property type="project" value="UniProtKB-KW"/>
</dbReference>
<evidence type="ECO:0000256" key="3">
    <source>
        <dbReference type="ARBA" id="ARBA00022605"/>
    </source>
</evidence>
<evidence type="ECO:0000256" key="7">
    <source>
        <dbReference type="ARBA" id="ARBA00023239"/>
    </source>
</evidence>
<evidence type="ECO:0000256" key="8">
    <source>
        <dbReference type="ARBA" id="ARBA00047838"/>
    </source>
</evidence>
<evidence type="ECO:0000256" key="4">
    <source>
        <dbReference type="ARBA" id="ARBA00022801"/>
    </source>
</evidence>
<gene>
    <name evidence="10" type="primary">hisH</name>
    <name evidence="13" type="ORF">OB69_03080</name>
</gene>
<evidence type="ECO:0000313" key="14">
    <source>
        <dbReference type="Proteomes" id="UP000036908"/>
    </source>
</evidence>
<name>A0A0L8AP89_9BACT</name>
<dbReference type="RefSeq" id="WP_053222225.1">
    <property type="nucleotide sequence ID" value="NZ_JSVA01000004.1"/>
</dbReference>
<dbReference type="GO" id="GO:0000107">
    <property type="term" value="F:imidazoleglycerol-phosphate synthase activity"/>
    <property type="evidence" value="ECO:0007669"/>
    <property type="project" value="UniProtKB-UniRule"/>
</dbReference>
<evidence type="ECO:0000313" key="13">
    <source>
        <dbReference type="EMBL" id="KOF04002.1"/>
    </source>
</evidence>
<dbReference type="Pfam" id="PF00117">
    <property type="entry name" value="GATase"/>
    <property type="match status" value="1"/>
</dbReference>
<proteinExistence type="inferred from homology"/>
<comment type="subunit">
    <text evidence="2 10">Heterodimer of HisH and HisF.</text>
</comment>
<feature type="domain" description="Glutamine amidotransferase" evidence="12">
    <location>
        <begin position="4"/>
        <end position="201"/>
    </location>
</feature>
<sequence>MIGIIDYGSGNVKAIANIYKRLNTDYFITSDPIELEKATHLVLPGVGAFDQTMNLLNSSGLRVKLDSLVLNEKIPIVGICVGMQIMAESSEEGKESGLGWIKGTVKRIDESTLIRKPKLPHMGWNSIVVNTQTNLLQNVDLNKGFYFLHSYYVDAYDTEDVIAKVDYGSNINCIVKRENIIGIQFHPEKSHQNGIEVFKNFSTIAC</sequence>
<keyword evidence="6 10" id="KW-0368">Histidine biosynthesis</keyword>
<accession>A0A0L8AP89</accession>
<comment type="subcellular location">
    <subcellularLocation>
        <location evidence="10">Cytoplasm</location>
    </subcellularLocation>
</comment>